<evidence type="ECO:0000313" key="2">
    <source>
        <dbReference type="Proteomes" id="UP000759131"/>
    </source>
</evidence>
<dbReference type="EMBL" id="OC855120">
    <property type="protein sequence ID" value="CAD7621277.1"/>
    <property type="molecule type" value="Genomic_DNA"/>
</dbReference>
<proteinExistence type="predicted"/>
<dbReference type="Pfam" id="PF09752">
    <property type="entry name" value="ABHD18"/>
    <property type="match status" value="1"/>
</dbReference>
<dbReference type="InterPro" id="IPR019149">
    <property type="entry name" value="ABHD18"/>
</dbReference>
<name>A0A7R9KGE1_9ACAR</name>
<accession>A0A7R9KGE1</accession>
<sequence>MATISKFDSIYRSILLSKFFTKGWGHPEFMKRSVVVVTVCMSLSVSVWPVRVCRFGSLQGVHSMTILIFKFRKIISNRQTCRELVSADYPIYIDRQTDHNSTYDVFEGHFMSPMVQYLPELVPKESQIARFQLILPKKWSHERLKPVCLQLAGTGDHYYWRRRTLMAKPLLKEYGIASILLENPFYGCRKPADQTRSSLKNVSDIFIMGGCLILESLALLHWCERMGFGPLCITGISMGGHNASLAGTNWHKPIGIVPCLSWTTASCAFTQGVMVGGIPWTLLEEEYQSYGDELLSELQKLIHSPEMVSINKGPAFDAGRHFARTFPTIWDSILEYDFRNIFSSKSAANRKGANGGNRIEAKVDTMNRTLDFMRGVMDECTHLANFSVPVDPELALIVNATHDGYVPRQCVQPLTDIWPGARVKYVDGGHVSAILFNANVFRKAIAESLDMTAQKYFRTALFNNTTDNHRKSSQSL</sequence>
<dbReference type="OrthoDB" id="9987145at2759"/>
<reference evidence="1" key="1">
    <citation type="submission" date="2020-11" db="EMBL/GenBank/DDBJ databases">
        <authorList>
            <person name="Tran Van P."/>
        </authorList>
    </citation>
    <scope>NUCLEOTIDE SEQUENCE</scope>
</reference>
<keyword evidence="2" id="KW-1185">Reference proteome</keyword>
<dbReference type="Proteomes" id="UP000759131">
    <property type="component" value="Unassembled WGS sequence"/>
</dbReference>
<gene>
    <name evidence="1" type="ORF">OSB1V03_LOCUS1749</name>
</gene>
<dbReference type="SUPFAM" id="SSF53474">
    <property type="entry name" value="alpha/beta-Hydrolases"/>
    <property type="match status" value="1"/>
</dbReference>
<dbReference type="PANTHER" id="PTHR13617">
    <property type="entry name" value="PROTEIN ABHD18"/>
    <property type="match status" value="1"/>
</dbReference>
<dbReference type="Gene3D" id="3.40.50.1820">
    <property type="entry name" value="alpha/beta hydrolase"/>
    <property type="match status" value="1"/>
</dbReference>
<dbReference type="PANTHER" id="PTHR13617:SF14">
    <property type="entry name" value="PROTEIN ABHD18"/>
    <property type="match status" value="1"/>
</dbReference>
<dbReference type="InterPro" id="IPR029058">
    <property type="entry name" value="AB_hydrolase_fold"/>
</dbReference>
<dbReference type="EMBL" id="CAJPIZ010000545">
    <property type="protein sequence ID" value="CAG2101707.1"/>
    <property type="molecule type" value="Genomic_DNA"/>
</dbReference>
<dbReference type="AlphaFoldDB" id="A0A7R9KGE1"/>
<evidence type="ECO:0008006" key="3">
    <source>
        <dbReference type="Google" id="ProtNLM"/>
    </source>
</evidence>
<organism evidence="1">
    <name type="scientific">Medioppia subpectinata</name>
    <dbReference type="NCBI Taxonomy" id="1979941"/>
    <lineage>
        <taxon>Eukaryota</taxon>
        <taxon>Metazoa</taxon>
        <taxon>Ecdysozoa</taxon>
        <taxon>Arthropoda</taxon>
        <taxon>Chelicerata</taxon>
        <taxon>Arachnida</taxon>
        <taxon>Acari</taxon>
        <taxon>Acariformes</taxon>
        <taxon>Sarcoptiformes</taxon>
        <taxon>Oribatida</taxon>
        <taxon>Brachypylina</taxon>
        <taxon>Oppioidea</taxon>
        <taxon>Oppiidae</taxon>
        <taxon>Medioppia</taxon>
    </lineage>
</organism>
<evidence type="ECO:0000313" key="1">
    <source>
        <dbReference type="EMBL" id="CAD7621277.1"/>
    </source>
</evidence>
<protein>
    <recommendedName>
        <fullName evidence="3">Protein ABHD18</fullName>
    </recommendedName>
</protein>